<dbReference type="InterPro" id="IPR010512">
    <property type="entry name" value="DUF1091"/>
</dbReference>
<evidence type="ECO:0000313" key="4">
    <source>
        <dbReference type="Proteomes" id="UP001219518"/>
    </source>
</evidence>
<feature type="signal peptide" evidence="2">
    <location>
        <begin position="1"/>
        <end position="27"/>
    </location>
</feature>
<dbReference type="Pfam" id="PF06477">
    <property type="entry name" value="DUF1091"/>
    <property type="match status" value="1"/>
</dbReference>
<dbReference type="Gene3D" id="2.70.220.10">
    <property type="entry name" value="Ganglioside GM2 activator"/>
    <property type="match status" value="1"/>
</dbReference>
<dbReference type="EMBL" id="JAHWGI010000007">
    <property type="protein sequence ID" value="KAK3907344.1"/>
    <property type="molecule type" value="Genomic_DNA"/>
</dbReference>
<organism evidence="3 4">
    <name type="scientific">Frankliniella fusca</name>
    <dbReference type="NCBI Taxonomy" id="407009"/>
    <lineage>
        <taxon>Eukaryota</taxon>
        <taxon>Metazoa</taxon>
        <taxon>Ecdysozoa</taxon>
        <taxon>Arthropoda</taxon>
        <taxon>Hexapoda</taxon>
        <taxon>Insecta</taxon>
        <taxon>Pterygota</taxon>
        <taxon>Neoptera</taxon>
        <taxon>Paraneoptera</taxon>
        <taxon>Thysanoptera</taxon>
        <taxon>Terebrantia</taxon>
        <taxon>Thripoidea</taxon>
        <taxon>Thripidae</taxon>
        <taxon>Frankliniella</taxon>
    </lineage>
</organism>
<sequence length="206" mass="22728">MGIMECPARVTTVLAAVLTVILASVTGSSINSYAGPFTVVFRDVGQCPEGTVPPGQMLTNLTGNLHYSRPLKGTVFDGQFVTSREARAGDYAVKMRLAKWDTVAGWRNNFFLIEGGEVCSAIVKYAQEIIGEIHRNNPKFPTTCPIPKGVYTFRNLSTGLLQRFEHFPVFPYGRFKGNVLFYEMKSKDIVGCFQGSFDVVPKVNKS</sequence>
<accession>A0AAE1GQ70</accession>
<evidence type="ECO:0000313" key="3">
    <source>
        <dbReference type="EMBL" id="KAK3907344.1"/>
    </source>
</evidence>
<evidence type="ECO:0000256" key="2">
    <source>
        <dbReference type="SAM" id="SignalP"/>
    </source>
</evidence>
<keyword evidence="4" id="KW-1185">Reference proteome</keyword>
<name>A0AAE1GQ70_9NEOP</name>
<dbReference type="InterPro" id="IPR036846">
    <property type="entry name" value="GM2-AP_sf"/>
</dbReference>
<reference evidence="3" key="1">
    <citation type="submission" date="2021-07" db="EMBL/GenBank/DDBJ databases">
        <authorList>
            <person name="Catto M.A."/>
            <person name="Jacobson A."/>
            <person name="Kennedy G."/>
            <person name="Labadie P."/>
            <person name="Hunt B.G."/>
            <person name="Srinivasan R."/>
        </authorList>
    </citation>
    <scope>NUCLEOTIDE SEQUENCE</scope>
    <source>
        <strain evidence="3">PL_HMW_Pooled</strain>
        <tissue evidence="3">Head</tissue>
    </source>
</reference>
<proteinExistence type="predicted"/>
<evidence type="ECO:0000256" key="1">
    <source>
        <dbReference type="ARBA" id="ARBA00022729"/>
    </source>
</evidence>
<reference evidence="3" key="2">
    <citation type="journal article" date="2023" name="BMC Genomics">
        <title>Pest status, molecular evolution, and epigenetic factors derived from the genome assembly of Frankliniella fusca, a thysanopteran phytovirus vector.</title>
        <authorList>
            <person name="Catto M.A."/>
            <person name="Labadie P.E."/>
            <person name="Jacobson A.L."/>
            <person name="Kennedy G.G."/>
            <person name="Srinivasan R."/>
            <person name="Hunt B.G."/>
        </authorList>
    </citation>
    <scope>NUCLEOTIDE SEQUENCE</scope>
    <source>
        <strain evidence="3">PL_HMW_Pooled</strain>
    </source>
</reference>
<gene>
    <name evidence="3" type="ORF">KUF71_018173</name>
</gene>
<protein>
    <submittedName>
        <fullName evidence="3">LexA repressor</fullName>
    </submittedName>
</protein>
<keyword evidence="1 2" id="KW-0732">Signal</keyword>
<dbReference type="AlphaFoldDB" id="A0AAE1GQ70"/>
<feature type="chain" id="PRO_5042160952" evidence="2">
    <location>
        <begin position="28"/>
        <end position="206"/>
    </location>
</feature>
<comment type="caution">
    <text evidence="3">The sequence shown here is derived from an EMBL/GenBank/DDBJ whole genome shotgun (WGS) entry which is preliminary data.</text>
</comment>
<dbReference type="Proteomes" id="UP001219518">
    <property type="component" value="Unassembled WGS sequence"/>
</dbReference>